<keyword evidence="3" id="KW-1185">Reference proteome</keyword>
<dbReference type="RefSeq" id="WP_092750420.1">
    <property type="nucleotide sequence ID" value="NZ_FOCG01000001.1"/>
</dbReference>
<proteinExistence type="predicted"/>
<organism evidence="2 3">
    <name type="scientific">Hydrogenoanaerobacterium saccharovorans</name>
    <dbReference type="NCBI Taxonomy" id="474960"/>
    <lineage>
        <taxon>Bacteria</taxon>
        <taxon>Bacillati</taxon>
        <taxon>Bacillota</taxon>
        <taxon>Clostridia</taxon>
        <taxon>Eubacteriales</taxon>
        <taxon>Oscillospiraceae</taxon>
        <taxon>Hydrogenoanaerobacterium</taxon>
    </lineage>
</organism>
<accession>A0A1H7YG43</accession>
<gene>
    <name evidence="2" type="ORF">SAMN05216180_0011</name>
</gene>
<dbReference type="AlphaFoldDB" id="A0A1H7YG43"/>
<evidence type="ECO:0000313" key="2">
    <source>
        <dbReference type="EMBL" id="SEM44844.1"/>
    </source>
</evidence>
<dbReference type="EMBL" id="FOCG01000001">
    <property type="protein sequence ID" value="SEM44844.1"/>
    <property type="molecule type" value="Genomic_DNA"/>
</dbReference>
<dbReference type="STRING" id="474960.SAMN05216180_0011"/>
<dbReference type="Proteomes" id="UP000199158">
    <property type="component" value="Unassembled WGS sequence"/>
</dbReference>
<evidence type="ECO:0000313" key="3">
    <source>
        <dbReference type="Proteomes" id="UP000199158"/>
    </source>
</evidence>
<keyword evidence="1" id="KW-1133">Transmembrane helix</keyword>
<evidence type="ECO:0000256" key="1">
    <source>
        <dbReference type="SAM" id="Phobius"/>
    </source>
</evidence>
<sequence>MKTAILIAIGLMASVGLGYILVALQRWILKPRYPTHVAAVLPVFGNEPDIEQQLRSAYTDLLQGTFGTNPILLIADFGADVETLTVCTIFCQGCSYARICSGDDLPSVLKGLQNK</sequence>
<keyword evidence="1" id="KW-0472">Membrane</keyword>
<feature type="transmembrane region" description="Helical" evidence="1">
    <location>
        <begin position="6"/>
        <end position="24"/>
    </location>
</feature>
<name>A0A1H7YG43_9FIRM</name>
<reference evidence="2 3" key="1">
    <citation type="submission" date="2016-10" db="EMBL/GenBank/DDBJ databases">
        <authorList>
            <person name="de Groot N.N."/>
        </authorList>
    </citation>
    <scope>NUCLEOTIDE SEQUENCE [LARGE SCALE GENOMIC DNA]</scope>
    <source>
        <strain evidence="2 3">CGMCC 1.5070</strain>
    </source>
</reference>
<protein>
    <submittedName>
        <fullName evidence="2">Uncharacterized protein</fullName>
    </submittedName>
</protein>
<keyword evidence="1" id="KW-0812">Transmembrane</keyword>